<dbReference type="InterPro" id="IPR011009">
    <property type="entry name" value="Kinase-like_dom_sf"/>
</dbReference>
<evidence type="ECO:0000256" key="1">
    <source>
        <dbReference type="SAM" id="MobiDB-lite"/>
    </source>
</evidence>
<feature type="compositionally biased region" description="Basic and acidic residues" evidence="1">
    <location>
        <begin position="143"/>
        <end position="163"/>
    </location>
</feature>
<evidence type="ECO:0008006" key="4">
    <source>
        <dbReference type="Google" id="ProtNLM"/>
    </source>
</evidence>
<dbReference type="Gene3D" id="3.30.200.20">
    <property type="entry name" value="Phosphorylase Kinase, domain 1"/>
    <property type="match status" value="1"/>
</dbReference>
<accession>A0ABD3BY15</accession>
<feature type="region of interest" description="Disordered" evidence="1">
    <location>
        <begin position="141"/>
        <end position="182"/>
    </location>
</feature>
<gene>
    <name evidence="2" type="ORF">CASFOL_034322</name>
</gene>
<comment type="caution">
    <text evidence="2">The sequence shown here is derived from an EMBL/GenBank/DDBJ whole genome shotgun (WGS) entry which is preliminary data.</text>
</comment>
<organism evidence="2 3">
    <name type="scientific">Castilleja foliolosa</name>
    <dbReference type="NCBI Taxonomy" id="1961234"/>
    <lineage>
        <taxon>Eukaryota</taxon>
        <taxon>Viridiplantae</taxon>
        <taxon>Streptophyta</taxon>
        <taxon>Embryophyta</taxon>
        <taxon>Tracheophyta</taxon>
        <taxon>Spermatophyta</taxon>
        <taxon>Magnoliopsida</taxon>
        <taxon>eudicotyledons</taxon>
        <taxon>Gunneridae</taxon>
        <taxon>Pentapetalae</taxon>
        <taxon>asterids</taxon>
        <taxon>lamiids</taxon>
        <taxon>Lamiales</taxon>
        <taxon>Orobanchaceae</taxon>
        <taxon>Pedicularideae</taxon>
        <taxon>Castillejinae</taxon>
        <taxon>Castilleja</taxon>
    </lineage>
</organism>
<keyword evidence="3" id="KW-1185">Reference proteome</keyword>
<sequence>MSLEQENQQQNNMHSDISADSPMVGLAESLFPRVRISGRCWLRSGSNTVGRPLGTAHGLHSEAIVADVDKFGRQALKAKMLELGYDIDGNELDDLFSRFKGVAGNKKPSVFVFCMNHSLQAALASMISNLASKVSNKVKSKMRTSEDYSDHEGGSNDSSHHSDPGFPDTLMSNHKDDAASSTPRGDIHLSLFGLFSSASHKDNSPSDESELKPGISKIITKAEALIGNKNLVWPWKGYERDGMTDTKSSHFMSPWLNNDQENELCQQKSGPKSENLVNESNRTANIEGALGPWSSSVNVNSTCTAGSSCGSTSSSAVNKADAVTDCLDYEILWEYLTVAEQIGQGSCGTVYHSLWYGSDVAVKIFSKQEYSDDLIFSFRQERSVFRKPDLE</sequence>
<proteinExistence type="predicted"/>
<reference evidence="3" key="1">
    <citation type="journal article" date="2024" name="IScience">
        <title>Strigolactones Initiate the Formation of Haustorium-like Structures in Castilleja.</title>
        <authorList>
            <person name="Buerger M."/>
            <person name="Peterson D."/>
            <person name="Chory J."/>
        </authorList>
    </citation>
    <scope>NUCLEOTIDE SEQUENCE [LARGE SCALE GENOMIC DNA]</scope>
</reference>
<dbReference type="AlphaFoldDB" id="A0ABD3BY15"/>
<dbReference type="Proteomes" id="UP001632038">
    <property type="component" value="Unassembled WGS sequence"/>
</dbReference>
<name>A0ABD3BY15_9LAMI</name>
<evidence type="ECO:0000313" key="3">
    <source>
        <dbReference type="Proteomes" id="UP001632038"/>
    </source>
</evidence>
<evidence type="ECO:0000313" key="2">
    <source>
        <dbReference type="EMBL" id="KAL3621836.1"/>
    </source>
</evidence>
<dbReference type="EMBL" id="JAVIJP010000062">
    <property type="protein sequence ID" value="KAL3621836.1"/>
    <property type="molecule type" value="Genomic_DNA"/>
</dbReference>
<dbReference type="SUPFAM" id="SSF56112">
    <property type="entry name" value="Protein kinase-like (PK-like)"/>
    <property type="match status" value="1"/>
</dbReference>
<protein>
    <recommendedName>
        <fullName evidence="4">Protein kinase domain-containing protein</fullName>
    </recommendedName>
</protein>